<dbReference type="EC" id="2.4.-.-" evidence="2"/>
<proteinExistence type="predicted"/>
<protein>
    <submittedName>
        <fullName evidence="2">Glycosyltransferase</fullName>
        <ecNumber evidence="2">2.4.-.-</ecNumber>
    </submittedName>
</protein>
<feature type="domain" description="Glycosyltransferase 2-like" evidence="1">
    <location>
        <begin position="11"/>
        <end position="153"/>
    </location>
</feature>
<keyword evidence="2" id="KW-0328">Glycosyltransferase</keyword>
<dbReference type="Proteomes" id="UP001302329">
    <property type="component" value="Unassembled WGS sequence"/>
</dbReference>
<evidence type="ECO:0000313" key="2">
    <source>
        <dbReference type="EMBL" id="MEA5441273.1"/>
    </source>
</evidence>
<keyword evidence="2" id="KW-0808">Transferase</keyword>
<dbReference type="GO" id="GO:0016757">
    <property type="term" value="F:glycosyltransferase activity"/>
    <property type="evidence" value="ECO:0007669"/>
    <property type="project" value="UniProtKB-KW"/>
</dbReference>
<evidence type="ECO:0000259" key="1">
    <source>
        <dbReference type="Pfam" id="PF00535"/>
    </source>
</evidence>
<dbReference type="PANTHER" id="PTHR43685:SF11">
    <property type="entry name" value="GLYCOSYLTRANSFERASE TAGX-RELATED"/>
    <property type="match status" value="1"/>
</dbReference>
<evidence type="ECO:0000313" key="3">
    <source>
        <dbReference type="Proteomes" id="UP001302329"/>
    </source>
</evidence>
<name>A0ABU5SS66_9CYAN</name>
<dbReference type="Gene3D" id="3.90.550.10">
    <property type="entry name" value="Spore Coat Polysaccharide Biosynthesis Protein SpsA, Chain A"/>
    <property type="match status" value="1"/>
</dbReference>
<gene>
    <name evidence="2" type="ORF">VB739_01745</name>
</gene>
<dbReference type="SUPFAM" id="SSF53448">
    <property type="entry name" value="Nucleotide-diphospho-sugar transferases"/>
    <property type="match status" value="1"/>
</dbReference>
<comment type="caution">
    <text evidence="2">The sequence shown here is derived from an EMBL/GenBank/DDBJ whole genome shotgun (WGS) entry which is preliminary data.</text>
</comment>
<dbReference type="EMBL" id="JAYGHY010000003">
    <property type="protein sequence ID" value="MEA5441273.1"/>
    <property type="molecule type" value="Genomic_DNA"/>
</dbReference>
<dbReference type="RefSeq" id="WP_323355421.1">
    <property type="nucleotide sequence ID" value="NZ_JAYGHY010000003.1"/>
</dbReference>
<dbReference type="Pfam" id="PF00535">
    <property type="entry name" value="Glycos_transf_2"/>
    <property type="match status" value="1"/>
</dbReference>
<dbReference type="InterPro" id="IPR050834">
    <property type="entry name" value="Glycosyltransf_2"/>
</dbReference>
<keyword evidence="3" id="KW-1185">Reference proteome</keyword>
<dbReference type="InterPro" id="IPR001173">
    <property type="entry name" value="Glyco_trans_2-like"/>
</dbReference>
<reference evidence="2 3" key="1">
    <citation type="submission" date="2023-12" db="EMBL/GenBank/DDBJ databases">
        <title>Baltic Sea Cyanobacteria.</title>
        <authorList>
            <person name="Delbaje E."/>
            <person name="Fewer D.P."/>
            <person name="Shishido T.K."/>
        </authorList>
    </citation>
    <scope>NUCLEOTIDE SEQUENCE [LARGE SCALE GENOMIC DNA]</scope>
    <source>
        <strain evidence="2 3">UHCC 0281</strain>
    </source>
</reference>
<dbReference type="PANTHER" id="PTHR43685">
    <property type="entry name" value="GLYCOSYLTRANSFERASE"/>
    <property type="match status" value="1"/>
</dbReference>
<organism evidence="2 3">
    <name type="scientific">Cyanobium gracile UHCC 0281</name>
    <dbReference type="NCBI Taxonomy" id="3110309"/>
    <lineage>
        <taxon>Bacteria</taxon>
        <taxon>Bacillati</taxon>
        <taxon>Cyanobacteriota</taxon>
        <taxon>Cyanophyceae</taxon>
        <taxon>Synechococcales</taxon>
        <taxon>Prochlorococcaceae</taxon>
        <taxon>Cyanobium</taxon>
    </lineage>
</organism>
<sequence length="347" mass="39882">MKTTHENPLVSVIVPNYNHALYLEERLESILRQTFQDFELIVLDDASTDHSLQIIKACLSGHDYQLAINERNSGSTFMQWDKGLSLAAGKYIWMAESDDVAEPMLLEKLISSIERTDSALAYCQSRGIDETSTVISEIKGWTDCYSHHLWNQDFSMDGNFFCIQYMAVKCVIPNASAVVFRRDYYISPVTVPPFLLLAGDWMLWTRIMLNRRISFVAEPLNHFRFLAGSVRNSRHNVYFEECVRCTRFILDHTNAWQSPTELLSLKQHLLALWLGIGLEPASPVNWAKCRDAYGVLWRLHGLRLAPLLLFAWPASVVRCTTPLRMFCYLGSLSMLRKFAAMKRVIEK</sequence>
<accession>A0ABU5SS66</accession>
<dbReference type="InterPro" id="IPR029044">
    <property type="entry name" value="Nucleotide-diphossugar_trans"/>
</dbReference>